<dbReference type="SUPFAM" id="SSF56672">
    <property type="entry name" value="DNA/RNA polymerases"/>
    <property type="match status" value="1"/>
</dbReference>
<dbReference type="Gene3D" id="3.30.70.270">
    <property type="match status" value="1"/>
</dbReference>
<dbReference type="InterPro" id="IPR036775">
    <property type="entry name" value="DNA_pol_Y-fam_lit_finger_sf"/>
</dbReference>
<dbReference type="SUPFAM" id="SSF100879">
    <property type="entry name" value="Lesion bypass DNA polymerase (Y-family), little finger domain"/>
    <property type="match status" value="1"/>
</dbReference>
<dbReference type="OrthoDB" id="9808813at2"/>
<dbReference type="EMBL" id="FODN01000007">
    <property type="protein sequence ID" value="SEO48288.1"/>
    <property type="molecule type" value="Genomic_DNA"/>
</dbReference>
<dbReference type="InterPro" id="IPR043502">
    <property type="entry name" value="DNA/RNA_pol_sf"/>
</dbReference>
<dbReference type="InterPro" id="IPR050116">
    <property type="entry name" value="DNA_polymerase-Y"/>
</dbReference>
<dbReference type="GO" id="GO:0003887">
    <property type="term" value="F:DNA-directed DNA polymerase activity"/>
    <property type="evidence" value="ECO:0007669"/>
    <property type="project" value="UniProtKB-KW"/>
</dbReference>
<dbReference type="PROSITE" id="PS50173">
    <property type="entry name" value="UMUC"/>
    <property type="match status" value="1"/>
</dbReference>
<gene>
    <name evidence="5" type="ORF">SAMN04487942_2872</name>
</gene>
<dbReference type="Pfam" id="PF11799">
    <property type="entry name" value="IMS_C"/>
    <property type="match status" value="1"/>
</dbReference>
<dbReference type="Gene3D" id="3.40.1170.60">
    <property type="match status" value="1"/>
</dbReference>
<evidence type="ECO:0000256" key="3">
    <source>
        <dbReference type="ARBA" id="ARBA00023236"/>
    </source>
</evidence>
<dbReference type="GO" id="GO:0009432">
    <property type="term" value="P:SOS response"/>
    <property type="evidence" value="ECO:0007669"/>
    <property type="project" value="UniProtKB-KW"/>
</dbReference>
<feature type="domain" description="UmuC" evidence="4">
    <location>
        <begin position="2"/>
        <end position="187"/>
    </location>
</feature>
<dbReference type="PANTHER" id="PTHR11076:SF33">
    <property type="entry name" value="DNA POLYMERASE KAPPA"/>
    <property type="match status" value="1"/>
</dbReference>
<dbReference type="RefSeq" id="WP_091172424.1">
    <property type="nucleotide sequence ID" value="NZ_CBCSFM010000004.1"/>
</dbReference>
<proteinExistence type="inferred from homology"/>
<evidence type="ECO:0000256" key="2">
    <source>
        <dbReference type="ARBA" id="ARBA00023199"/>
    </source>
</evidence>
<reference evidence="6" key="1">
    <citation type="submission" date="2016-10" db="EMBL/GenBank/DDBJ databases">
        <authorList>
            <person name="Varghese N."/>
            <person name="Submissions S."/>
        </authorList>
    </citation>
    <scope>NUCLEOTIDE SEQUENCE [LARGE SCALE GENOMIC DNA]</scope>
    <source>
        <strain evidence="6">CGMCC 1.8704</strain>
    </source>
</reference>
<dbReference type="GO" id="GO:0003684">
    <property type="term" value="F:damaged DNA binding"/>
    <property type="evidence" value="ECO:0007669"/>
    <property type="project" value="InterPro"/>
</dbReference>
<evidence type="ECO:0000313" key="5">
    <source>
        <dbReference type="EMBL" id="SEO48288.1"/>
    </source>
</evidence>
<dbReference type="CDD" id="cd01700">
    <property type="entry name" value="PolY_Pol_V_umuC"/>
    <property type="match status" value="1"/>
</dbReference>
<dbReference type="GO" id="GO:0042276">
    <property type="term" value="P:error-prone translesion synthesis"/>
    <property type="evidence" value="ECO:0007669"/>
    <property type="project" value="TreeGrafter"/>
</dbReference>
<accession>A0A1H8Q2R5</accession>
<dbReference type="Proteomes" id="UP000198657">
    <property type="component" value="Unassembled WGS sequence"/>
</dbReference>
<keyword evidence="3" id="KW-0742">SOS response</keyword>
<dbReference type="GO" id="GO:0006281">
    <property type="term" value="P:DNA repair"/>
    <property type="evidence" value="ECO:0007669"/>
    <property type="project" value="InterPro"/>
</dbReference>
<dbReference type="AlphaFoldDB" id="A0A1H8Q2R5"/>
<evidence type="ECO:0000259" key="4">
    <source>
        <dbReference type="PROSITE" id="PS50173"/>
    </source>
</evidence>
<dbReference type="Pfam" id="PF00817">
    <property type="entry name" value="IMS"/>
    <property type="match status" value="1"/>
</dbReference>
<organism evidence="5 6">
    <name type="scientific">Flavobacterium sinopsychrotolerans</name>
    <dbReference type="NCBI Taxonomy" id="604089"/>
    <lineage>
        <taxon>Bacteria</taxon>
        <taxon>Pseudomonadati</taxon>
        <taxon>Bacteroidota</taxon>
        <taxon>Flavobacteriia</taxon>
        <taxon>Flavobacteriales</taxon>
        <taxon>Flavobacteriaceae</taxon>
        <taxon>Flavobacterium</taxon>
    </lineage>
</organism>
<dbReference type="InterPro" id="IPR001126">
    <property type="entry name" value="UmuC"/>
</dbReference>
<sequence>MYALVDCNNFYASCERVFQPKFNGKPVAILSNNDGCVISRSNEAKSVGVAMGVPAFQIKELAKEKNIQIFSSNYALYGDLSNRVMAILAQFTPNVEIYSIDEAFLNFDGLTISDYHDYGIQMKTRVQKWVGIPVCIGFAPTKALSKVANKIAKKFQDRTQGVYVIDTDEKRIKALKWTKIEDVWGIGYRMNKKMKAKNIVTALDFIAPQHEAWIKKEMGVIGLRLKYELEGKSVLDLEPIADQKKSIATTRSFPKQIADFDLLRERVATFAAVCAEKLRKQNSCCHTIIVMLVVDKHTVKTSKYYFNMAITLPYASNSTLTISNAAIDILKKLHKGNETTKFKKAGVIVTALIDEDKKQLQLFDEENPKHLALMKVMDRLNNKIGDKKIKLATQNLGLTWNMNQNHLSSKYTTNFNEILEIKCQ</sequence>
<dbReference type="PANTHER" id="PTHR11076">
    <property type="entry name" value="DNA REPAIR POLYMERASE UMUC / TRANSFERASE FAMILY MEMBER"/>
    <property type="match status" value="1"/>
</dbReference>
<name>A0A1H8Q2R5_9FLAO</name>
<protein>
    <submittedName>
        <fullName evidence="5">DNA polymerase V</fullName>
    </submittedName>
</protein>
<evidence type="ECO:0000256" key="1">
    <source>
        <dbReference type="ARBA" id="ARBA00010945"/>
    </source>
</evidence>
<dbReference type="Pfam" id="PF13438">
    <property type="entry name" value="DUF4113"/>
    <property type="match status" value="1"/>
</dbReference>
<keyword evidence="6" id="KW-1185">Reference proteome</keyword>
<dbReference type="InterPro" id="IPR043128">
    <property type="entry name" value="Rev_trsase/Diguanyl_cyclase"/>
</dbReference>
<dbReference type="InterPro" id="IPR025188">
    <property type="entry name" value="DUF4113"/>
</dbReference>
<dbReference type="Gene3D" id="3.30.1490.100">
    <property type="entry name" value="DNA polymerase, Y-family, little finger domain"/>
    <property type="match status" value="1"/>
</dbReference>
<comment type="similarity">
    <text evidence="1">Belongs to the DNA polymerase type-Y family.</text>
</comment>
<evidence type="ECO:0000313" key="6">
    <source>
        <dbReference type="Proteomes" id="UP000198657"/>
    </source>
</evidence>
<dbReference type="InterPro" id="IPR017961">
    <property type="entry name" value="DNA_pol_Y-fam_little_finger"/>
</dbReference>
<keyword evidence="2" id="KW-0741">SOS mutagenesis</keyword>
<keyword evidence="2" id="KW-0227">DNA damage</keyword>
<dbReference type="STRING" id="604089.SAMN04487942_2872"/>